<protein>
    <submittedName>
        <fullName evidence="1">Fatty acid desaturase</fullName>
    </submittedName>
</protein>
<accession>R7Y2W5</accession>
<sequence>MAITDINEYAHLTDADVEALGAELDALRREIEADRGMRDVRYLRRTIFAHRALEVAGRAALLGSRSRPLWLLGTGALALSKIIENMELGHNVM</sequence>
<dbReference type="EMBL" id="AQPW01000078">
    <property type="protein sequence ID" value="EON30322.1"/>
    <property type="molecule type" value="Genomic_DNA"/>
</dbReference>
<name>R7Y2W5_9ACTN</name>
<comment type="caution">
    <text evidence="1">The sequence shown here is derived from an EMBL/GenBank/DDBJ whole genome shotgun (WGS) entry which is preliminary data.</text>
</comment>
<proteinExistence type="predicted"/>
<feature type="non-terminal residue" evidence="1">
    <location>
        <position position="93"/>
    </location>
</feature>
<gene>
    <name evidence="1" type="ORF">GTC6_23209</name>
</gene>
<evidence type="ECO:0000313" key="1">
    <source>
        <dbReference type="EMBL" id="EON30322.1"/>
    </source>
</evidence>
<evidence type="ECO:0000313" key="2">
    <source>
        <dbReference type="Proteomes" id="UP000013569"/>
    </source>
</evidence>
<dbReference type="Proteomes" id="UP000013569">
    <property type="component" value="Unassembled WGS sequence"/>
</dbReference>
<reference evidence="1 2" key="1">
    <citation type="journal article" date="2013" name="Genome Announc.">
        <title>Draft Genome Sequence of a Benzothiophene-Desulfurizing Bacterium, Gordona terrae Strain C-6.</title>
        <authorList>
            <person name="Wang W."/>
            <person name="Ma T."/>
            <person name="Ren Y."/>
            <person name="Li G."/>
        </authorList>
    </citation>
    <scope>NUCLEOTIDE SEQUENCE [LARGE SCALE GENOMIC DNA]</scope>
    <source>
        <strain evidence="1 2">C-6</strain>
    </source>
</reference>
<dbReference type="AlphaFoldDB" id="R7Y2W5"/>
<organism evidence="1 2">
    <name type="scientific">Gordonia terrae C-6</name>
    <dbReference type="NCBI Taxonomy" id="1316928"/>
    <lineage>
        <taxon>Bacteria</taxon>
        <taxon>Bacillati</taxon>
        <taxon>Actinomycetota</taxon>
        <taxon>Actinomycetes</taxon>
        <taxon>Mycobacteriales</taxon>
        <taxon>Gordoniaceae</taxon>
        <taxon>Gordonia</taxon>
    </lineage>
</organism>